<keyword evidence="5" id="KW-0443">Lipid metabolism</keyword>
<dbReference type="InterPro" id="IPR041698">
    <property type="entry name" value="Methyltransf_25"/>
</dbReference>
<dbReference type="Pfam" id="PF13649">
    <property type="entry name" value="Methyltransf_25"/>
    <property type="match status" value="1"/>
</dbReference>
<dbReference type="Gene3D" id="3.40.50.150">
    <property type="entry name" value="Vaccinia Virus protein VP39"/>
    <property type="match status" value="1"/>
</dbReference>
<evidence type="ECO:0000313" key="7">
    <source>
        <dbReference type="EMBL" id="TXL80741.1"/>
    </source>
</evidence>
<dbReference type="RefSeq" id="WP_147788313.1">
    <property type="nucleotide sequence ID" value="NZ_RCNL01000001.1"/>
</dbReference>
<dbReference type="PANTHER" id="PTHR43667">
    <property type="entry name" value="CYCLOPROPANE-FATTY-ACYL-PHOSPHOLIPID SYNTHASE"/>
    <property type="match status" value="1"/>
</dbReference>
<keyword evidence="2 7" id="KW-0489">Methyltransferase</keyword>
<dbReference type="EMBL" id="RCNL01000001">
    <property type="protein sequence ID" value="TXL80741.1"/>
    <property type="molecule type" value="Genomic_DNA"/>
</dbReference>
<dbReference type="InterPro" id="IPR050723">
    <property type="entry name" value="CFA/CMAS"/>
</dbReference>
<dbReference type="CDD" id="cd02440">
    <property type="entry name" value="AdoMet_MTases"/>
    <property type="match status" value="1"/>
</dbReference>
<accession>A0ABY3LJQ5</accession>
<dbReference type="GO" id="GO:0032259">
    <property type="term" value="P:methylation"/>
    <property type="evidence" value="ECO:0007669"/>
    <property type="project" value="UniProtKB-KW"/>
</dbReference>
<gene>
    <name evidence="7" type="ORF">D9O29_01175</name>
</gene>
<evidence type="ECO:0000313" key="8">
    <source>
        <dbReference type="Proteomes" id="UP000426772"/>
    </source>
</evidence>
<evidence type="ECO:0000256" key="2">
    <source>
        <dbReference type="ARBA" id="ARBA00022603"/>
    </source>
</evidence>
<evidence type="ECO:0000256" key="4">
    <source>
        <dbReference type="ARBA" id="ARBA00022691"/>
    </source>
</evidence>
<comment type="similarity">
    <text evidence="1">Belongs to the CFA/CMAS family.</text>
</comment>
<keyword evidence="8" id="KW-1185">Reference proteome</keyword>
<keyword evidence="4" id="KW-0949">S-adenosyl-L-methionine</keyword>
<evidence type="ECO:0000259" key="6">
    <source>
        <dbReference type="Pfam" id="PF13649"/>
    </source>
</evidence>
<dbReference type="GO" id="GO:0008168">
    <property type="term" value="F:methyltransferase activity"/>
    <property type="evidence" value="ECO:0007669"/>
    <property type="project" value="UniProtKB-KW"/>
</dbReference>
<keyword evidence="3" id="KW-0808">Transferase</keyword>
<reference evidence="7 8" key="1">
    <citation type="submission" date="2018-10" db="EMBL/GenBank/DDBJ databases">
        <title>Draft genome sequence of Pantoea vagans isolated from corpses of the sugarcane aphid Melanaphis sacchari Zehntner.</title>
        <authorList>
            <person name="Toledo E."/>
            <person name="Pena G."/>
            <person name="Lozano L."/>
        </authorList>
    </citation>
    <scope>NUCLEOTIDE SEQUENCE [LARGE SCALE GENOMIC DNA]</scope>
    <source>
        <strain evidence="7 8">ET-90</strain>
    </source>
</reference>
<dbReference type="InterPro" id="IPR029063">
    <property type="entry name" value="SAM-dependent_MTases_sf"/>
</dbReference>
<sequence length="223" mass="25302">MNPYEKHYRQLMANGAAAWAGEEYLRAKKQQEKIFHWLSAQQYLPEPGSRVMEMGCGNGAMASQSLAEWGYCVWGADWSETAIRWAENRFQQAGLTAKFLVSNVCHIPQCNDASFELIIDGSCLHCLIDDARKLFFAEVRRLLSPEGRFVISSMCGTPRHAEDIDAYDPVSHHLLKAGQPWRTLKPLPDLIHEVENAHFNVEAISVNENSWWDHATLVCSKKP</sequence>
<evidence type="ECO:0000256" key="1">
    <source>
        <dbReference type="ARBA" id="ARBA00010815"/>
    </source>
</evidence>
<dbReference type="Proteomes" id="UP000426772">
    <property type="component" value="Unassembled WGS sequence"/>
</dbReference>
<evidence type="ECO:0000256" key="5">
    <source>
        <dbReference type="ARBA" id="ARBA00023098"/>
    </source>
</evidence>
<evidence type="ECO:0000256" key="3">
    <source>
        <dbReference type="ARBA" id="ARBA00022679"/>
    </source>
</evidence>
<comment type="caution">
    <text evidence="7">The sequence shown here is derived from an EMBL/GenBank/DDBJ whole genome shotgun (WGS) entry which is preliminary data.</text>
</comment>
<proteinExistence type="inferred from homology"/>
<dbReference type="PANTHER" id="PTHR43667:SF1">
    <property type="entry name" value="CYCLOPROPANE-FATTY-ACYL-PHOSPHOLIPID SYNTHASE"/>
    <property type="match status" value="1"/>
</dbReference>
<organism evidence="7 8">
    <name type="scientific">Pantoea vagans</name>
    <dbReference type="NCBI Taxonomy" id="470934"/>
    <lineage>
        <taxon>Bacteria</taxon>
        <taxon>Pseudomonadati</taxon>
        <taxon>Pseudomonadota</taxon>
        <taxon>Gammaproteobacteria</taxon>
        <taxon>Enterobacterales</taxon>
        <taxon>Erwiniaceae</taxon>
        <taxon>Pantoea</taxon>
    </lineage>
</organism>
<dbReference type="SUPFAM" id="SSF53335">
    <property type="entry name" value="S-adenosyl-L-methionine-dependent methyltransferases"/>
    <property type="match status" value="1"/>
</dbReference>
<protein>
    <submittedName>
        <fullName evidence="7">Class I SAM-dependent methyltransferase</fullName>
    </submittedName>
</protein>
<name>A0ABY3LJQ5_9GAMM</name>
<feature type="domain" description="Methyltransferase" evidence="6">
    <location>
        <begin position="51"/>
        <end position="147"/>
    </location>
</feature>